<dbReference type="Gene3D" id="2.120.10.80">
    <property type="entry name" value="Kelch-type beta propeller"/>
    <property type="match status" value="2"/>
</dbReference>
<keyword evidence="2" id="KW-0472">Membrane</keyword>
<feature type="disulfide bond" evidence="1">
    <location>
        <begin position="686"/>
        <end position="696"/>
    </location>
</feature>
<evidence type="ECO:0000256" key="1">
    <source>
        <dbReference type="PROSITE-ProRule" id="PRU00076"/>
    </source>
</evidence>
<proteinExistence type="predicted"/>
<dbReference type="InterPro" id="IPR000742">
    <property type="entry name" value="EGF"/>
</dbReference>
<dbReference type="Gene3D" id="2.10.25.10">
    <property type="entry name" value="Laminin"/>
    <property type="match status" value="1"/>
</dbReference>
<organism evidence="5 6">
    <name type="scientific">Pythium insidiosum</name>
    <name type="common">Pythiosis disease agent</name>
    <dbReference type="NCBI Taxonomy" id="114742"/>
    <lineage>
        <taxon>Eukaryota</taxon>
        <taxon>Sar</taxon>
        <taxon>Stramenopiles</taxon>
        <taxon>Oomycota</taxon>
        <taxon>Peronosporomycetes</taxon>
        <taxon>Pythiales</taxon>
        <taxon>Pythiaceae</taxon>
        <taxon>Pythium</taxon>
    </lineage>
</organism>
<dbReference type="Gene3D" id="2.60.120.260">
    <property type="entry name" value="Galactose-binding domain-like"/>
    <property type="match status" value="1"/>
</dbReference>
<dbReference type="InterPro" id="IPR015915">
    <property type="entry name" value="Kelch-typ_b-propeller"/>
</dbReference>
<dbReference type="PROSITE" id="PS01186">
    <property type="entry name" value="EGF_2"/>
    <property type="match status" value="2"/>
</dbReference>
<dbReference type="AlphaFoldDB" id="A0AAD5LCB4"/>
<feature type="disulfide bond" evidence="1">
    <location>
        <begin position="707"/>
        <end position="716"/>
    </location>
</feature>
<accession>A0AAD5LCB4</accession>
<keyword evidence="3" id="KW-0732">Signal</keyword>
<keyword evidence="1" id="KW-0245">EGF-like domain</keyword>
<evidence type="ECO:0000256" key="2">
    <source>
        <dbReference type="SAM" id="Phobius"/>
    </source>
</evidence>
<name>A0AAD5LCB4_PYTIN</name>
<evidence type="ECO:0000259" key="4">
    <source>
        <dbReference type="PROSITE" id="PS50026"/>
    </source>
</evidence>
<dbReference type="EMBL" id="JAKCXM010000305">
    <property type="protein sequence ID" value="KAJ0396220.1"/>
    <property type="molecule type" value="Genomic_DNA"/>
</dbReference>
<sequence>MSGRTTLLAVAFLVAASRWASVAAWRQWTWRNSSGPGARSGHSLVFYKSELVVFGGRTMDTNKRHVPKTYDIQRVNGTLEFSTYEDKVARPSDDPTVRVGVFLNDVWSYDINCTRYADDSCLDKTWTLRRAGAEWGGCKIVFGARVCSHPSERWFHRAEVFQDDSMLVYGGFSAFCEDFCDDMWLFDFTDNSWTEMMEIGNAAFGPGKRFKFSSVVIGFKMYVFGGFRLWHGFAHENSVENDWSDVSRYPRGGYLNDLWVYDKLANKWTNVTEKVVCPRLTLLQELERIDVECVLSWPPGRAGHASVAVRDAIYIHGGYRTFFPYPSTTGAGAGRGTLSVRGTGFTPYPTHPYYLDDLWKFNLTTGVWSRELVDEGFTPPPRVDHTLVEARGVVFLFGGYISNYYFDDTWQYNVSDIHWRQLKTFVHARYPPRCTDDLENRKLEHSGNYGPFVVPPSVPDDLNGYYFIKERHYGTLKFSVLAEPTRGTKNAPVFVPQARRQAPGWDGCRDRIDGRADLPNELQWEHPSQRAGHMIAYNPQFDQLFIYGGYGYPRESLYQVEQTLDAAPLADLWQYSLKDCAKNCSLHGTCHYGSCRCDDGYYGEDCSNSTCPGSFCFYVDVDHRQVCNHCCFSGFEHTDNDSYVANIQKFPCTHDNAHYSNGVCDGFGKCICRPPFIGDDCSIRDCARNCSGHGYCSVEFPNSRCMCDDGWFGQYCDERLCLNNCSYPNGVCVNGSCFCSMVYEPYNNTREYFPLMGEDCSFLMPFAGALRPTAPVAVVLAVSLAATALSVLA</sequence>
<dbReference type="Pfam" id="PF25024">
    <property type="entry name" value="EGF_TEN"/>
    <property type="match status" value="1"/>
</dbReference>
<reference evidence="5" key="1">
    <citation type="submission" date="2021-12" db="EMBL/GenBank/DDBJ databases">
        <title>Prjna785345.</title>
        <authorList>
            <person name="Rujirawat T."/>
            <person name="Krajaejun T."/>
        </authorList>
    </citation>
    <scope>NUCLEOTIDE SEQUENCE</scope>
    <source>
        <strain evidence="5">Pi057C3</strain>
    </source>
</reference>
<evidence type="ECO:0000313" key="6">
    <source>
        <dbReference type="Proteomes" id="UP001209570"/>
    </source>
</evidence>
<dbReference type="PROSITE" id="PS00022">
    <property type="entry name" value="EGF_1"/>
    <property type="match status" value="2"/>
</dbReference>
<feature type="chain" id="PRO_5042242256" description="EGF-like domain-containing protein" evidence="3">
    <location>
        <begin position="25"/>
        <end position="793"/>
    </location>
</feature>
<comment type="caution">
    <text evidence="1">Lacks conserved residue(s) required for the propagation of feature annotation.</text>
</comment>
<comment type="caution">
    <text evidence="5">The sequence shown here is derived from an EMBL/GenBank/DDBJ whole genome shotgun (WGS) entry which is preliminary data.</text>
</comment>
<dbReference type="PROSITE" id="PS50026">
    <property type="entry name" value="EGF_3"/>
    <property type="match status" value="1"/>
</dbReference>
<dbReference type="Proteomes" id="UP001209570">
    <property type="component" value="Unassembled WGS sequence"/>
</dbReference>
<dbReference type="SMART" id="SM00181">
    <property type="entry name" value="EGF"/>
    <property type="match status" value="3"/>
</dbReference>
<feature type="transmembrane region" description="Helical" evidence="2">
    <location>
        <begin position="774"/>
        <end position="792"/>
    </location>
</feature>
<feature type="domain" description="EGF-like" evidence="4">
    <location>
        <begin position="682"/>
        <end position="717"/>
    </location>
</feature>
<dbReference type="PANTHER" id="PTHR23244">
    <property type="entry name" value="KELCH REPEAT DOMAIN"/>
    <property type="match status" value="1"/>
</dbReference>
<keyword evidence="2" id="KW-1133">Transmembrane helix</keyword>
<dbReference type="SUPFAM" id="SSF117281">
    <property type="entry name" value="Kelch motif"/>
    <property type="match status" value="1"/>
</dbReference>
<keyword evidence="6" id="KW-1185">Reference proteome</keyword>
<dbReference type="PANTHER" id="PTHR23244:SF471">
    <property type="entry name" value="GUANINE NUCLEOTIDE-BINDING PROTEIN SUBUNIT BETA 1-RELATED"/>
    <property type="match status" value="1"/>
</dbReference>
<gene>
    <name evidence="5" type="ORF">P43SY_001509</name>
</gene>
<protein>
    <recommendedName>
        <fullName evidence="4">EGF-like domain-containing protein</fullName>
    </recommendedName>
</protein>
<evidence type="ECO:0000256" key="3">
    <source>
        <dbReference type="SAM" id="SignalP"/>
    </source>
</evidence>
<evidence type="ECO:0000313" key="5">
    <source>
        <dbReference type="EMBL" id="KAJ0396220.1"/>
    </source>
</evidence>
<feature type="signal peptide" evidence="3">
    <location>
        <begin position="1"/>
        <end position="24"/>
    </location>
</feature>
<dbReference type="Pfam" id="PF24681">
    <property type="entry name" value="Kelch_KLHDC2_KLHL20_DRC7"/>
    <property type="match status" value="2"/>
</dbReference>
<keyword evidence="2" id="KW-0812">Transmembrane</keyword>
<keyword evidence="1" id="KW-1015">Disulfide bond</keyword>